<evidence type="ECO:0000313" key="4">
    <source>
        <dbReference type="EMBL" id="GMH07337.1"/>
    </source>
</evidence>
<dbReference type="Proteomes" id="UP001279734">
    <property type="component" value="Unassembled WGS sequence"/>
</dbReference>
<dbReference type="EMBL" id="BSYO01000007">
    <property type="protein sequence ID" value="GMH07337.1"/>
    <property type="molecule type" value="Genomic_DNA"/>
</dbReference>
<evidence type="ECO:0000256" key="2">
    <source>
        <dbReference type="SAM" id="Phobius"/>
    </source>
</evidence>
<organism evidence="4 5">
    <name type="scientific">Nepenthes gracilis</name>
    <name type="common">Slender pitcher plant</name>
    <dbReference type="NCBI Taxonomy" id="150966"/>
    <lineage>
        <taxon>Eukaryota</taxon>
        <taxon>Viridiplantae</taxon>
        <taxon>Streptophyta</taxon>
        <taxon>Embryophyta</taxon>
        <taxon>Tracheophyta</taxon>
        <taxon>Spermatophyta</taxon>
        <taxon>Magnoliopsida</taxon>
        <taxon>eudicotyledons</taxon>
        <taxon>Gunneridae</taxon>
        <taxon>Pentapetalae</taxon>
        <taxon>Caryophyllales</taxon>
        <taxon>Nepenthaceae</taxon>
        <taxon>Nepenthes</taxon>
    </lineage>
</organism>
<sequence length="128" mass="13639">MKITSMRFLLFLLLLLFQLQPLLAIRKLHSTSVRSNGVTDNMRTEGKEAKTAAVSRVSGGSRGGGSRGGRFGGCGCGKGNSAPFAWAGGTSRPYRKRHSRSTASTRTGVCPPLLFLSILGAIIILLLF</sequence>
<evidence type="ECO:0008006" key="6">
    <source>
        <dbReference type="Google" id="ProtNLM"/>
    </source>
</evidence>
<feature type="chain" id="PRO_5041919419" description="Transmembrane protein" evidence="3">
    <location>
        <begin position="25"/>
        <end position="128"/>
    </location>
</feature>
<protein>
    <recommendedName>
        <fullName evidence="6">Transmembrane protein</fullName>
    </recommendedName>
</protein>
<proteinExistence type="predicted"/>
<accession>A0AAD3SAY9</accession>
<feature type="signal peptide" evidence="3">
    <location>
        <begin position="1"/>
        <end position="24"/>
    </location>
</feature>
<name>A0AAD3SAY9_NEPGR</name>
<keyword evidence="2" id="KW-0472">Membrane</keyword>
<keyword evidence="2" id="KW-1133">Transmembrane helix</keyword>
<evidence type="ECO:0000256" key="3">
    <source>
        <dbReference type="SAM" id="SignalP"/>
    </source>
</evidence>
<feature type="region of interest" description="Disordered" evidence="1">
    <location>
        <begin position="49"/>
        <end position="68"/>
    </location>
</feature>
<gene>
    <name evidence="4" type="ORF">Nepgr_009177</name>
</gene>
<comment type="caution">
    <text evidence="4">The sequence shown here is derived from an EMBL/GenBank/DDBJ whole genome shotgun (WGS) entry which is preliminary data.</text>
</comment>
<reference evidence="4" key="1">
    <citation type="submission" date="2023-05" db="EMBL/GenBank/DDBJ databases">
        <title>Nepenthes gracilis genome sequencing.</title>
        <authorList>
            <person name="Fukushima K."/>
        </authorList>
    </citation>
    <scope>NUCLEOTIDE SEQUENCE</scope>
    <source>
        <strain evidence="4">SING2019-196</strain>
    </source>
</reference>
<evidence type="ECO:0000313" key="5">
    <source>
        <dbReference type="Proteomes" id="UP001279734"/>
    </source>
</evidence>
<keyword evidence="2" id="KW-0812">Transmembrane</keyword>
<keyword evidence="3" id="KW-0732">Signal</keyword>
<feature type="transmembrane region" description="Helical" evidence="2">
    <location>
        <begin position="111"/>
        <end position="127"/>
    </location>
</feature>
<dbReference type="AlphaFoldDB" id="A0AAD3SAY9"/>
<keyword evidence="5" id="KW-1185">Reference proteome</keyword>
<evidence type="ECO:0000256" key="1">
    <source>
        <dbReference type="SAM" id="MobiDB-lite"/>
    </source>
</evidence>